<accession>A0A7S4LDM5</accession>
<dbReference type="GO" id="GO:0016020">
    <property type="term" value="C:membrane"/>
    <property type="evidence" value="ECO:0007669"/>
    <property type="project" value="UniProtKB-SubCell"/>
</dbReference>
<protein>
    <recommendedName>
        <fullName evidence="12">Fatty acid desaturase domain-containing protein</fullName>
    </recommendedName>
</protein>
<dbReference type="Pfam" id="PF00487">
    <property type="entry name" value="FA_desaturase"/>
    <property type="match status" value="2"/>
</dbReference>
<dbReference type="InterPro" id="IPR012171">
    <property type="entry name" value="Fatty_acid_desaturase"/>
</dbReference>
<keyword evidence="6 10" id="KW-0560">Oxidoreductase</keyword>
<feature type="transmembrane region" description="Helical" evidence="11">
    <location>
        <begin position="812"/>
        <end position="830"/>
    </location>
</feature>
<feature type="transmembrane region" description="Helical" evidence="11">
    <location>
        <begin position="6"/>
        <end position="27"/>
    </location>
</feature>
<evidence type="ECO:0000256" key="5">
    <source>
        <dbReference type="ARBA" id="ARBA00022989"/>
    </source>
</evidence>
<comment type="subcellular location">
    <subcellularLocation>
        <location evidence="1">Membrane</location>
        <topology evidence="1">Multi-pass membrane protein</topology>
    </subcellularLocation>
</comment>
<dbReference type="GO" id="GO:0006633">
    <property type="term" value="P:fatty acid biosynthetic process"/>
    <property type="evidence" value="ECO:0007669"/>
    <property type="project" value="UniProtKB-KW"/>
</dbReference>
<keyword evidence="7" id="KW-0408">Iron</keyword>
<comment type="cofactor">
    <cofactor evidence="10">
        <name>Fe(2+)</name>
        <dbReference type="ChEBI" id="CHEBI:29033"/>
    </cofactor>
</comment>
<feature type="transmembrane region" description="Helical" evidence="11">
    <location>
        <begin position="296"/>
        <end position="314"/>
    </location>
</feature>
<dbReference type="GO" id="GO:0016717">
    <property type="term" value="F:oxidoreductase activity, acting on paired donors, with oxidation of a pair of donors resulting in the reduction of molecular oxygen to two molecules of water"/>
    <property type="evidence" value="ECO:0007669"/>
    <property type="project" value="InterPro"/>
</dbReference>
<evidence type="ECO:0000256" key="6">
    <source>
        <dbReference type="ARBA" id="ARBA00023002"/>
    </source>
</evidence>
<dbReference type="InterPro" id="IPR015876">
    <property type="entry name" value="Acyl-CoA_DS"/>
</dbReference>
<sequence>MPAKNSLVAGSLVLWKILAVYCMGVLFIARMPWYLLPIGWALVAAAYSGCLVVGMDCSRSCFFESKAANELVGAVVLLPLFRTLESLRRSKKETSAWLSRLWDCLKTSWSEKCYAISATALIAVSLLGSWYSGLGLMYPVKYWLVPFLYMHLTVGSFTTKSTERYSYLALFPDVKKWAEMEKGMLETMQKASEIIPVYNVKAMHDYVEQQFSNGPNSLKLKQPFHFSLPSTLMNRIMLLRGKRDVILAVAALISLLVFKSAGAIALAVVCFGYCVYSFLVEAKKNGWIENLNKSQAVYITGVHVIAIWGCFHLVKAQTYTLLFAVALWQLSGLGITGGAHRLWAHRSYEASFPFRLLMLFLNAMANQGSIYHWARDHRVHHMCSETEADPHNAKRGFFFAHMGWLYLKKDPKVAEAGKKIDMDDLLADPIVRFQKRYDPWFNMFVCFVVPSIIPWVCWGESLLTAYLVAGVLRYVWVLHMTWCVNSFAHLFGDRPYDKESNPAENLLVSIGAVGEGWHNWHHFYPYDYAASELGIAFQWNPTKVVIDIGAWLGLVSNRKRATGVWKRTQDRRIKDHLDASAVPAEEEKQTVLPREATQTEFSEKVEPLPKILSETDLTIRKIRAAIPDHCFKRSSAKSLAHLAYDCFVVVSSAALVVYASHVLGWYWMVLLWPLYWWYQGINATALWVLAHECGHGGFSDSKVLNDAVGYVLHSFLLTPYFSWAITHAKHHRRTNHMTEGETWVPVATSNPDKPKIKFLKTHLGTCLRIAAVWIAGWYMYLFNNTTGAIQNQGQSHFDPDAKALFRPNERSLVLASNAGLVAMLAVLVGTACKSGLLQLIAVYLIPQIICNIYLVSITRMQHTHPDVPHMKDPEWNWLAGALSTVDRSMGSWVDSKLHHISDSHVVHHLFSDMPFYGAKEATPYVAKFLAKYGDNVYKTVPTGYLGFWWDFYWNMKESMMVMRDMGDGLFYFAQ</sequence>
<feature type="transmembrane region" description="Helical" evidence="11">
    <location>
        <begin position="113"/>
        <end position="134"/>
    </location>
</feature>
<reference evidence="13" key="1">
    <citation type="submission" date="2021-01" db="EMBL/GenBank/DDBJ databases">
        <authorList>
            <person name="Corre E."/>
            <person name="Pelletier E."/>
            <person name="Niang G."/>
            <person name="Scheremetjew M."/>
            <person name="Finn R."/>
            <person name="Kale V."/>
            <person name="Holt S."/>
            <person name="Cochrane G."/>
            <person name="Meng A."/>
            <person name="Brown T."/>
            <person name="Cohen L."/>
        </authorList>
    </citation>
    <scope>NUCLEOTIDE SEQUENCE</scope>
    <source>
        <strain evidence="13">CCMP1594</strain>
    </source>
</reference>
<keyword evidence="5 11" id="KW-1133">Transmembrane helix</keyword>
<keyword evidence="10" id="KW-0275">Fatty acid biosynthesis</keyword>
<feature type="domain" description="Fatty acid desaturase" evidence="12">
    <location>
        <begin position="322"/>
        <end position="526"/>
    </location>
</feature>
<keyword evidence="3 10" id="KW-0812">Transmembrane</keyword>
<feature type="transmembrane region" description="Helical" evidence="11">
    <location>
        <begin position="642"/>
        <end position="668"/>
    </location>
</feature>
<dbReference type="CDD" id="cd03505">
    <property type="entry name" value="Delta9-FADS-like"/>
    <property type="match status" value="1"/>
</dbReference>
<evidence type="ECO:0000256" key="1">
    <source>
        <dbReference type="ARBA" id="ARBA00004141"/>
    </source>
</evidence>
<comment type="domain">
    <text evidence="10">The histidine box domains are involved in binding the catalytic metal ions.</text>
</comment>
<evidence type="ECO:0000259" key="12">
    <source>
        <dbReference type="Pfam" id="PF00487"/>
    </source>
</evidence>
<evidence type="ECO:0000256" key="9">
    <source>
        <dbReference type="ARBA" id="ARBA00023136"/>
    </source>
</evidence>
<feature type="transmembrane region" description="Helical" evidence="11">
    <location>
        <begin position="245"/>
        <end position="276"/>
    </location>
</feature>
<feature type="transmembrane region" description="Helical" evidence="11">
    <location>
        <begin position="440"/>
        <end position="458"/>
    </location>
</feature>
<dbReference type="AlphaFoldDB" id="A0A7S4LDM5"/>
<feature type="transmembrane region" description="Helical" evidence="11">
    <location>
        <begin position="352"/>
        <end position="374"/>
    </location>
</feature>
<feature type="transmembrane region" description="Helical" evidence="11">
    <location>
        <begin position="836"/>
        <end position="855"/>
    </location>
</feature>
<evidence type="ECO:0000256" key="7">
    <source>
        <dbReference type="ARBA" id="ARBA00023004"/>
    </source>
</evidence>
<dbReference type="EMBL" id="HBJA01097534">
    <property type="protein sequence ID" value="CAE0822552.1"/>
    <property type="molecule type" value="Transcribed_RNA"/>
</dbReference>
<evidence type="ECO:0000313" key="13">
    <source>
        <dbReference type="EMBL" id="CAE0822552.1"/>
    </source>
</evidence>
<feature type="transmembrane region" description="Helical" evidence="11">
    <location>
        <begin position="464"/>
        <end position="484"/>
    </location>
</feature>
<proteinExistence type="inferred from homology"/>
<keyword evidence="8" id="KW-0443">Lipid metabolism</keyword>
<name>A0A7S4LDM5_9EUGL</name>
<feature type="transmembrane region" description="Helical" evidence="11">
    <location>
        <begin position="321"/>
        <end position="340"/>
    </location>
</feature>
<keyword evidence="10" id="KW-0444">Lipid biosynthesis</keyword>
<dbReference type="PRINTS" id="PR00075">
    <property type="entry name" value="FACDDSATRASE"/>
</dbReference>
<evidence type="ECO:0000256" key="3">
    <source>
        <dbReference type="ARBA" id="ARBA00022692"/>
    </source>
</evidence>
<keyword evidence="9 11" id="KW-0472">Membrane</keyword>
<evidence type="ECO:0000256" key="11">
    <source>
        <dbReference type="SAM" id="Phobius"/>
    </source>
</evidence>
<dbReference type="InterPro" id="IPR005804">
    <property type="entry name" value="FA_desaturase_dom"/>
</dbReference>
<feature type="domain" description="Fatty acid desaturase" evidence="12">
    <location>
        <begin position="672"/>
        <end position="935"/>
    </location>
</feature>
<evidence type="ECO:0000256" key="2">
    <source>
        <dbReference type="ARBA" id="ARBA00009295"/>
    </source>
</evidence>
<evidence type="ECO:0000256" key="8">
    <source>
        <dbReference type="ARBA" id="ARBA00023098"/>
    </source>
</evidence>
<evidence type="ECO:0000256" key="4">
    <source>
        <dbReference type="ARBA" id="ARBA00022832"/>
    </source>
</evidence>
<evidence type="ECO:0000256" key="10">
    <source>
        <dbReference type="RuleBase" id="RU000581"/>
    </source>
</evidence>
<feature type="transmembrane region" description="Helical" evidence="11">
    <location>
        <begin position="707"/>
        <end position="726"/>
    </location>
</feature>
<feature type="transmembrane region" description="Helical" evidence="11">
    <location>
        <begin position="34"/>
        <end position="55"/>
    </location>
</feature>
<organism evidence="13">
    <name type="scientific">Eutreptiella gymnastica</name>
    <dbReference type="NCBI Taxonomy" id="73025"/>
    <lineage>
        <taxon>Eukaryota</taxon>
        <taxon>Discoba</taxon>
        <taxon>Euglenozoa</taxon>
        <taxon>Euglenida</taxon>
        <taxon>Spirocuta</taxon>
        <taxon>Euglenophyceae</taxon>
        <taxon>Eutreptiales</taxon>
        <taxon>Eutreptiaceae</taxon>
        <taxon>Eutreptiella</taxon>
    </lineage>
</organism>
<dbReference type="PANTHER" id="PTHR32100">
    <property type="entry name" value="OMEGA-6 FATTY ACID DESATURASE, CHLOROPLASTIC"/>
    <property type="match status" value="1"/>
</dbReference>
<dbReference type="CDD" id="cd03507">
    <property type="entry name" value="Delta12-FADS-like"/>
    <property type="match status" value="1"/>
</dbReference>
<comment type="similarity">
    <text evidence="2 10">Belongs to the fatty acid desaturase type 1 family.</text>
</comment>
<keyword evidence="4" id="KW-0276">Fatty acid metabolism</keyword>
<gene>
    <name evidence="13" type="ORF">EGYM00163_LOCUS33753</name>
</gene>
<feature type="transmembrane region" description="Helical" evidence="11">
    <location>
        <begin position="140"/>
        <end position="158"/>
    </location>
</feature>